<comment type="caution">
    <text evidence="2">The sequence shown here is derived from an EMBL/GenBank/DDBJ whole genome shotgun (WGS) entry which is preliminary data.</text>
</comment>
<dbReference type="AlphaFoldDB" id="A0ABD3QT79"/>
<organism evidence="2 3">
    <name type="scientific">Cyclotella atomus</name>
    <dbReference type="NCBI Taxonomy" id="382360"/>
    <lineage>
        <taxon>Eukaryota</taxon>
        <taxon>Sar</taxon>
        <taxon>Stramenopiles</taxon>
        <taxon>Ochrophyta</taxon>
        <taxon>Bacillariophyta</taxon>
        <taxon>Coscinodiscophyceae</taxon>
        <taxon>Thalassiosirophycidae</taxon>
        <taxon>Stephanodiscales</taxon>
        <taxon>Stephanodiscaceae</taxon>
        <taxon>Cyclotella</taxon>
    </lineage>
</organism>
<dbReference type="EMBL" id="JALLPJ020000144">
    <property type="protein sequence ID" value="KAL3801195.1"/>
    <property type="molecule type" value="Genomic_DNA"/>
</dbReference>
<feature type="compositionally biased region" description="Acidic residues" evidence="1">
    <location>
        <begin position="408"/>
        <end position="432"/>
    </location>
</feature>
<protein>
    <submittedName>
        <fullName evidence="2">Uncharacterized protein</fullName>
    </submittedName>
</protein>
<evidence type="ECO:0000313" key="2">
    <source>
        <dbReference type="EMBL" id="KAL3801195.1"/>
    </source>
</evidence>
<evidence type="ECO:0000313" key="3">
    <source>
        <dbReference type="Proteomes" id="UP001530400"/>
    </source>
</evidence>
<keyword evidence="3" id="KW-1185">Reference proteome</keyword>
<sequence>MATDSESHPPSQNMDPIFDIDLPTEELRDKFQALFDEAYDPLDIRRNTPAVEEAAAAGEALSERIITEVSAHPILARVVSKDMFRLSLLAVLCEKTYRTVACHDGIKFLIETNPLALLWRWGDNYEPLDVINAVASNSAHCLLLPWIAERFPWIFSHRRCHNNPPHLHLTKLYSDGECDSSLVRQFYERFPKGLLEQTRCLNGWEECDADLFIWMARKCPEALLHRGLNGFNTLRSACSNLSITVEEEVDAPSQCTENMARICRFLVSECPQLVRVKGKDGRGLPIHQLARRCNRPLVQEIIILLLKEYPECIEVKASSYLPNLEDVPFIQQVLPLIQLELKIEDERSRLTTASANLSLVVAGSSDDICDQVSVIFSAWVDECMDTMNAIGLDIRKRIKEVMRAFEGDDIADDESDNASDPDDNNNFDESSDDEHGDHDSYLESDEECDDFRISGESNGYV</sequence>
<dbReference type="Proteomes" id="UP001530400">
    <property type="component" value="Unassembled WGS sequence"/>
</dbReference>
<accession>A0ABD3QT79</accession>
<proteinExistence type="predicted"/>
<feature type="region of interest" description="Disordered" evidence="1">
    <location>
        <begin position="408"/>
        <end position="461"/>
    </location>
</feature>
<gene>
    <name evidence="2" type="ORF">ACHAWO_002766</name>
</gene>
<evidence type="ECO:0000256" key="1">
    <source>
        <dbReference type="SAM" id="MobiDB-lite"/>
    </source>
</evidence>
<name>A0ABD3QT79_9STRA</name>
<reference evidence="2 3" key="1">
    <citation type="submission" date="2024-10" db="EMBL/GenBank/DDBJ databases">
        <title>Updated reference genomes for cyclostephanoid diatoms.</title>
        <authorList>
            <person name="Roberts W.R."/>
            <person name="Alverson A.J."/>
        </authorList>
    </citation>
    <scope>NUCLEOTIDE SEQUENCE [LARGE SCALE GENOMIC DNA]</scope>
    <source>
        <strain evidence="2 3">AJA010-31</strain>
    </source>
</reference>